<dbReference type="InterPro" id="IPR042001">
    <property type="entry name" value="Sortase_F"/>
</dbReference>
<keyword evidence="1" id="KW-0378">Hydrolase</keyword>
<evidence type="ECO:0000313" key="4">
    <source>
        <dbReference type="Proteomes" id="UP000253868"/>
    </source>
</evidence>
<dbReference type="SUPFAM" id="SSF63817">
    <property type="entry name" value="Sortase"/>
    <property type="match status" value="1"/>
</dbReference>
<dbReference type="GO" id="GO:0016787">
    <property type="term" value="F:hydrolase activity"/>
    <property type="evidence" value="ECO:0007669"/>
    <property type="project" value="UniProtKB-KW"/>
</dbReference>
<dbReference type="Proteomes" id="UP000253868">
    <property type="component" value="Chromosome"/>
</dbReference>
<dbReference type="InterPro" id="IPR005754">
    <property type="entry name" value="Sortase"/>
</dbReference>
<keyword evidence="4" id="KW-1185">Reference proteome</keyword>
<dbReference type="AlphaFoldDB" id="A0A345I0W8"/>
<feature type="signal peptide" evidence="2">
    <location>
        <begin position="1"/>
        <end position="20"/>
    </location>
</feature>
<dbReference type="Gene3D" id="2.40.260.10">
    <property type="entry name" value="Sortase"/>
    <property type="match status" value="1"/>
</dbReference>
<organism evidence="3 4">
    <name type="scientific">Streptomyces paludis</name>
    <dbReference type="NCBI Taxonomy" id="2282738"/>
    <lineage>
        <taxon>Bacteria</taxon>
        <taxon>Bacillati</taxon>
        <taxon>Actinomycetota</taxon>
        <taxon>Actinomycetes</taxon>
        <taxon>Kitasatosporales</taxon>
        <taxon>Streptomycetaceae</taxon>
        <taxon>Streptomyces</taxon>
    </lineage>
</organism>
<proteinExistence type="predicted"/>
<evidence type="ECO:0000256" key="1">
    <source>
        <dbReference type="ARBA" id="ARBA00022801"/>
    </source>
</evidence>
<keyword evidence="2" id="KW-0732">Signal</keyword>
<name>A0A345I0W8_9ACTN</name>
<evidence type="ECO:0000256" key="2">
    <source>
        <dbReference type="SAM" id="SignalP"/>
    </source>
</evidence>
<evidence type="ECO:0000313" key="3">
    <source>
        <dbReference type="EMBL" id="AXG82592.1"/>
    </source>
</evidence>
<protein>
    <submittedName>
        <fullName evidence="3">Class F sortase</fullName>
    </submittedName>
</protein>
<dbReference type="Pfam" id="PF04203">
    <property type="entry name" value="Sortase"/>
    <property type="match status" value="1"/>
</dbReference>
<accession>A0A345I0W8</accession>
<feature type="chain" id="PRO_5039231576" evidence="2">
    <location>
        <begin position="21"/>
        <end position="204"/>
    </location>
</feature>
<reference evidence="4" key="1">
    <citation type="submission" date="2018-07" db="EMBL/GenBank/DDBJ databases">
        <authorList>
            <person name="Zhao J."/>
        </authorList>
    </citation>
    <scope>NUCLEOTIDE SEQUENCE [LARGE SCALE GENOMIC DNA]</scope>
    <source>
        <strain evidence="4">GSSD-12</strain>
    </source>
</reference>
<gene>
    <name evidence="3" type="ORF">DVK44_14520</name>
</gene>
<dbReference type="CDD" id="cd05829">
    <property type="entry name" value="Sortase_F"/>
    <property type="match status" value="1"/>
</dbReference>
<dbReference type="EMBL" id="CP031194">
    <property type="protein sequence ID" value="AXG82592.1"/>
    <property type="molecule type" value="Genomic_DNA"/>
</dbReference>
<dbReference type="KEGG" id="spad:DVK44_14520"/>
<dbReference type="InterPro" id="IPR023365">
    <property type="entry name" value="Sortase_dom-sf"/>
</dbReference>
<dbReference type="OrthoDB" id="525039at2"/>
<sequence length="204" mass="21624">MCAVAAVLLHLRLLPLALQAPDPRPRIPAAPAEPRVVRVPDAASAPVRLRIPVLGVNAGVLPLALGAGGELDAPGFRHAMRVGWYAGGPRPGEPGPAVLVGHRDAPANPGTAPVRNGRDNIKNAVFARLGRLRPGDRVDVELGDRRRVGFRVTAVDTYRTERFPTERVYGPSPTPQLRLITCGGVIDARGHWDSNVVVSATAIP</sequence>